<evidence type="ECO:0000256" key="1">
    <source>
        <dbReference type="ARBA" id="ARBA00022786"/>
    </source>
</evidence>
<dbReference type="InterPro" id="IPR011990">
    <property type="entry name" value="TPR-like_helical_dom_sf"/>
</dbReference>
<dbReference type="Gene3D" id="1.25.40.10">
    <property type="entry name" value="Tetratricopeptide repeat domain"/>
    <property type="match status" value="1"/>
</dbReference>
<evidence type="ECO:0000256" key="2">
    <source>
        <dbReference type="ARBA" id="ARBA00022801"/>
    </source>
</evidence>
<feature type="region of interest" description="Disordered" evidence="3">
    <location>
        <begin position="1"/>
        <end position="56"/>
    </location>
</feature>
<dbReference type="InterPro" id="IPR038765">
    <property type="entry name" value="Papain-like_cys_pep_sf"/>
</dbReference>
<evidence type="ECO:0000313" key="7">
    <source>
        <dbReference type="Proteomes" id="UP000006591"/>
    </source>
</evidence>
<dbReference type="Pfam" id="PF00443">
    <property type="entry name" value="UCH"/>
    <property type="match status" value="1"/>
</dbReference>
<reference evidence="6" key="1">
    <citation type="submission" date="2015-04" db="UniProtKB">
        <authorList>
            <consortium name="EnsemblPlants"/>
        </authorList>
    </citation>
    <scope>IDENTIFICATION</scope>
    <source>
        <strain evidence="6">SL10</strain>
    </source>
</reference>
<evidence type="ECO:0000259" key="5">
    <source>
        <dbReference type="Pfam" id="PF04780"/>
    </source>
</evidence>
<dbReference type="AlphaFoldDB" id="A0A0E0J2Z5"/>
<accession>A0A0E0J2Z5</accession>
<dbReference type="InterPro" id="IPR006865">
    <property type="entry name" value="DUF629"/>
</dbReference>
<keyword evidence="2" id="KW-0378">Hydrolase</keyword>
<dbReference type="Pfam" id="PF14559">
    <property type="entry name" value="TPR_19"/>
    <property type="match status" value="1"/>
</dbReference>
<dbReference type="GO" id="GO:0004843">
    <property type="term" value="F:cysteine-type deubiquitinase activity"/>
    <property type="evidence" value="ECO:0007669"/>
    <property type="project" value="InterPro"/>
</dbReference>
<dbReference type="eggNOG" id="KOG1887">
    <property type="taxonomic scope" value="Eukaryota"/>
</dbReference>
<dbReference type="GO" id="GO:0016579">
    <property type="term" value="P:protein deubiquitination"/>
    <property type="evidence" value="ECO:0007669"/>
    <property type="project" value="InterPro"/>
</dbReference>
<dbReference type="Pfam" id="PF04780">
    <property type="entry name" value="DUF629"/>
    <property type="match status" value="1"/>
</dbReference>
<evidence type="ECO:0000313" key="6">
    <source>
        <dbReference type="EnsemblPlants" id="ONIVA11G16100.1"/>
    </source>
</evidence>
<name>A0A0E0J2Z5_ORYNI</name>
<organism evidence="6">
    <name type="scientific">Oryza nivara</name>
    <name type="common">Indian wild rice</name>
    <name type="synonym">Oryza sativa f. spontanea</name>
    <dbReference type="NCBI Taxonomy" id="4536"/>
    <lineage>
        <taxon>Eukaryota</taxon>
        <taxon>Viridiplantae</taxon>
        <taxon>Streptophyta</taxon>
        <taxon>Embryophyta</taxon>
        <taxon>Tracheophyta</taxon>
        <taxon>Spermatophyta</taxon>
        <taxon>Magnoliopsida</taxon>
        <taxon>Liliopsida</taxon>
        <taxon>Poales</taxon>
        <taxon>Poaceae</taxon>
        <taxon>BOP clade</taxon>
        <taxon>Oryzoideae</taxon>
        <taxon>Oryzeae</taxon>
        <taxon>Oryzinae</taxon>
        <taxon>Oryza</taxon>
    </lineage>
</organism>
<dbReference type="EnsemblPlants" id="ONIVA11G16100.1">
    <property type="protein sequence ID" value="ONIVA11G16100.1"/>
    <property type="gene ID" value="ONIVA11G16100"/>
</dbReference>
<dbReference type="PANTHER" id="PTHR22975">
    <property type="entry name" value="UBIQUITIN SPECIFIC PROTEINASE"/>
    <property type="match status" value="1"/>
</dbReference>
<proteinExistence type="predicted"/>
<dbReference type="InterPro" id="IPR052398">
    <property type="entry name" value="Ubiquitin_hydrolase_53/54"/>
</dbReference>
<dbReference type="SUPFAM" id="SSF54001">
    <property type="entry name" value="Cysteine proteinases"/>
    <property type="match status" value="1"/>
</dbReference>
<protein>
    <submittedName>
        <fullName evidence="6">Uncharacterized protein</fullName>
    </submittedName>
</protein>
<keyword evidence="7" id="KW-1185">Reference proteome</keyword>
<evidence type="ECO:0000259" key="4">
    <source>
        <dbReference type="Pfam" id="PF00443"/>
    </source>
</evidence>
<dbReference type="Proteomes" id="UP000006591">
    <property type="component" value="Chromosome 11"/>
</dbReference>
<evidence type="ECO:0000256" key="3">
    <source>
        <dbReference type="SAM" id="MobiDB-lite"/>
    </source>
</evidence>
<sequence>METRPPPTGARRLPLRGPPFSHGPHIPNSKEKSRNRLLLPPSLPRRRPSNRDWSDCDPTFAAEANAAIRALRDTGAGADARARRLAARLVERYPGSPLAHTILAEGHRVRGRLEGARSSLERAAALAPGCPRTAFMLAAVLTRMGLFDEAMEVCDRSLRVPQPTDPARHLPYPRKRIVPKDAEHRIAYTRQGIRRLRLGAEKCRRTAVPLPPESALPAPDWPPESAEANLQVARDLWRGMSEEEQQAFLKVSFQDMKSYCRSGGELEMISLLSDAEHDQFVKLSASSSCWTCPLCGFKIILDEERFMVHMENFHIEHEEYKKLRSSLPKRIPDNEMELLKSWRWEPMPIDGDDLAERTEILSKLKKLVSQLIDMEAVSLCLLYIMHKFIMRRVRPVTPLVVSMCACCGIRQLSSAHLKELYEFLQKLTPILADYVHQKAQNGEQESQQDSLAVTTWLKETGTLSFDYGKIVSRNTDGSSNPDEIVDGLFHESLLEDPLVSWGGVWQRCLDLGPDILNKISEALNKLKVNCSSCEELKQKLGDVYFLPDAIFETDIDVKPYFDDGIGSVQVEMLLIDAEVDYQKKMLLEACKVDYLAAILPIAKACLRAKMNNNLRPPNGLELQAPLNIILRSLWHIRRFHDTLQKIPSKCTDVKDGNSQIGKTLCKIFDSWDNEKAGKPCDPCDSTRFADFTNSLVYKKDGQRKTAIDIVKFIFRRLHSSQTPLHFEFKGETLDHQTPVEPSFLGCICLVHDLFGLHIYENKFNCVNEVYTEYQYTTFLHSIDLGAVGKTKVESFSELLKARKSRIESCGHMVSQYSLECPPRLFMTVFEWKEDKVGHINMHEVLMSLAVELDISHFYGELHSGSKYTLVSAVCCNDQGQYFCFARGNNRWLIYDNNRRPMYAESWEASIQQYSQANLCPEIIFFERVEDPELGTHRDQTAP</sequence>
<dbReference type="Gramene" id="ONIVA11G16100.1">
    <property type="protein sequence ID" value="ONIVA11G16100.1"/>
    <property type="gene ID" value="ONIVA11G16100"/>
</dbReference>
<dbReference type="InterPro" id="IPR001394">
    <property type="entry name" value="Peptidase_C19_UCH"/>
</dbReference>
<keyword evidence="1" id="KW-0833">Ubl conjugation pathway</keyword>
<feature type="domain" description="Peptidase C19 ubiquitin carboxyl-terminal hydrolase" evidence="4">
    <location>
        <begin position="626"/>
        <end position="897"/>
    </location>
</feature>
<dbReference type="Gene3D" id="3.90.70.10">
    <property type="entry name" value="Cysteine proteinases"/>
    <property type="match status" value="1"/>
</dbReference>
<dbReference type="PANTHER" id="PTHR22975:SF19">
    <property type="entry name" value="EXPRESSED PROTEIN"/>
    <property type="match status" value="1"/>
</dbReference>
<dbReference type="SUPFAM" id="SSF48452">
    <property type="entry name" value="TPR-like"/>
    <property type="match status" value="1"/>
</dbReference>
<reference evidence="6" key="2">
    <citation type="submission" date="2018-04" db="EMBL/GenBank/DDBJ databases">
        <title>OnivRS2 (Oryza nivara Reference Sequence Version 2).</title>
        <authorList>
            <person name="Zhang J."/>
            <person name="Kudrna D."/>
            <person name="Lee S."/>
            <person name="Talag J."/>
            <person name="Rajasekar S."/>
            <person name="Welchert J."/>
            <person name="Hsing Y.-I."/>
            <person name="Wing R.A."/>
        </authorList>
    </citation>
    <scope>NUCLEOTIDE SEQUENCE [LARGE SCALE GENOMIC DNA]</scope>
    <source>
        <strain evidence="6">SL10</strain>
    </source>
</reference>
<feature type="domain" description="DUF629" evidence="5">
    <location>
        <begin position="234"/>
        <end position="347"/>
    </location>
</feature>